<dbReference type="InterPro" id="IPR025711">
    <property type="entry name" value="PepSY"/>
</dbReference>
<reference evidence="3 4" key="1">
    <citation type="submission" date="2023-09" db="EMBL/GenBank/DDBJ databases">
        <authorList>
            <person name="Rey-Velasco X."/>
        </authorList>
    </citation>
    <scope>NUCLEOTIDE SEQUENCE [LARGE SCALE GENOMIC DNA]</scope>
    <source>
        <strain evidence="3 4">P117</strain>
    </source>
</reference>
<keyword evidence="4" id="KW-1185">Reference proteome</keyword>
<evidence type="ECO:0000256" key="1">
    <source>
        <dbReference type="SAM" id="SignalP"/>
    </source>
</evidence>
<dbReference type="RefSeq" id="WP_311366852.1">
    <property type="nucleotide sequence ID" value="NZ_JAVRHX010000001.1"/>
</dbReference>
<evidence type="ECO:0000259" key="2">
    <source>
        <dbReference type="Pfam" id="PF03413"/>
    </source>
</evidence>
<keyword evidence="1" id="KW-0732">Signal</keyword>
<name>A0ABU2ZLP9_9ALTE</name>
<feature type="signal peptide" evidence="1">
    <location>
        <begin position="1"/>
        <end position="22"/>
    </location>
</feature>
<feature type="chain" id="PRO_5046667837" evidence="1">
    <location>
        <begin position="23"/>
        <end position="108"/>
    </location>
</feature>
<feature type="domain" description="PepSY" evidence="2">
    <location>
        <begin position="52"/>
        <end position="104"/>
    </location>
</feature>
<gene>
    <name evidence="3" type="ORF">RM552_00560</name>
</gene>
<dbReference type="Proteomes" id="UP001253545">
    <property type="component" value="Unassembled WGS sequence"/>
</dbReference>
<protein>
    <submittedName>
        <fullName evidence="3">PepSY domain-containing protein</fullName>
    </submittedName>
</protein>
<dbReference type="EMBL" id="JAVRHX010000001">
    <property type="protein sequence ID" value="MDT0593330.1"/>
    <property type="molecule type" value="Genomic_DNA"/>
</dbReference>
<proteinExistence type="predicted"/>
<accession>A0ABU2ZLP9</accession>
<dbReference type="Pfam" id="PF03413">
    <property type="entry name" value="PepSY"/>
    <property type="match status" value="1"/>
</dbReference>
<sequence>MKFTLVLILFGLCMLPLQEARANNAVSNALKISTPTSGFLRSNNARDLKVKSRQQATSLVKSRYRAKVISVSSSKVNGNPGYKAKLLGNDGTVFYVYVDAKSGQMRRR</sequence>
<evidence type="ECO:0000313" key="4">
    <source>
        <dbReference type="Proteomes" id="UP001253545"/>
    </source>
</evidence>
<comment type="caution">
    <text evidence="3">The sequence shown here is derived from an EMBL/GenBank/DDBJ whole genome shotgun (WGS) entry which is preliminary data.</text>
</comment>
<evidence type="ECO:0000313" key="3">
    <source>
        <dbReference type="EMBL" id="MDT0593330.1"/>
    </source>
</evidence>
<organism evidence="3 4">
    <name type="scientific">Glaciecola petra</name>
    <dbReference type="NCBI Taxonomy" id="3075602"/>
    <lineage>
        <taxon>Bacteria</taxon>
        <taxon>Pseudomonadati</taxon>
        <taxon>Pseudomonadota</taxon>
        <taxon>Gammaproteobacteria</taxon>
        <taxon>Alteromonadales</taxon>
        <taxon>Alteromonadaceae</taxon>
        <taxon>Glaciecola</taxon>
    </lineage>
</organism>